<dbReference type="STRING" id="452637.Oter_2219"/>
<dbReference type="EMBL" id="CP001032">
    <property type="protein sequence ID" value="ACB75502.1"/>
    <property type="molecule type" value="Genomic_DNA"/>
</dbReference>
<comment type="catalytic activity">
    <reaction evidence="7 8">
        <text>D-erythrose 4-phosphate + phosphoenolpyruvate + H2O = 7-phospho-2-dehydro-3-deoxy-D-arabino-heptonate + phosphate</text>
        <dbReference type="Rhea" id="RHEA:14717"/>
        <dbReference type="ChEBI" id="CHEBI:15377"/>
        <dbReference type="ChEBI" id="CHEBI:16897"/>
        <dbReference type="ChEBI" id="CHEBI:43474"/>
        <dbReference type="ChEBI" id="CHEBI:58394"/>
        <dbReference type="ChEBI" id="CHEBI:58702"/>
        <dbReference type="EC" id="2.5.1.54"/>
    </reaction>
</comment>
<proteinExistence type="inferred from homology"/>
<evidence type="ECO:0000256" key="1">
    <source>
        <dbReference type="ARBA" id="ARBA00003726"/>
    </source>
</evidence>
<evidence type="ECO:0000259" key="9">
    <source>
        <dbReference type="Pfam" id="PF00793"/>
    </source>
</evidence>
<dbReference type="GO" id="GO:0009073">
    <property type="term" value="P:aromatic amino acid family biosynthetic process"/>
    <property type="evidence" value="ECO:0007669"/>
    <property type="project" value="UniProtKB-KW"/>
</dbReference>
<protein>
    <recommendedName>
        <fullName evidence="8">Phospho-2-dehydro-3-deoxyheptonate aldolase</fullName>
        <ecNumber evidence="8">2.5.1.54</ecNumber>
    </recommendedName>
</protein>
<gene>
    <name evidence="10" type="ordered locus">Oter_2219</name>
</gene>
<dbReference type="Gene3D" id="3.20.20.70">
    <property type="entry name" value="Aldolase class I"/>
    <property type="match status" value="1"/>
</dbReference>
<comment type="pathway">
    <text evidence="2 8">Metabolic intermediate biosynthesis; chorismate biosynthesis; chorismate from D-erythrose 4-phosphate and phosphoenolpyruvate: step 1/7.</text>
</comment>
<dbReference type="InterPro" id="IPR006218">
    <property type="entry name" value="DAHP1/KDSA"/>
</dbReference>
<evidence type="ECO:0000256" key="2">
    <source>
        <dbReference type="ARBA" id="ARBA00004688"/>
    </source>
</evidence>
<dbReference type="eggNOG" id="COG0722">
    <property type="taxonomic scope" value="Bacteria"/>
</dbReference>
<evidence type="ECO:0000256" key="7">
    <source>
        <dbReference type="ARBA" id="ARBA00047508"/>
    </source>
</evidence>
<dbReference type="NCBIfam" id="NF009395">
    <property type="entry name" value="PRK12755.1"/>
    <property type="match status" value="1"/>
</dbReference>
<dbReference type="EC" id="2.5.1.54" evidence="8"/>
<keyword evidence="11" id="KW-1185">Reference proteome</keyword>
<dbReference type="InterPro" id="IPR006219">
    <property type="entry name" value="DAHP_synth_1"/>
</dbReference>
<dbReference type="AlphaFoldDB" id="B1ZPP9"/>
<keyword evidence="5 8" id="KW-0808">Transferase</keyword>
<keyword evidence="6 8" id="KW-0057">Aromatic amino acid biosynthesis</keyword>
<evidence type="ECO:0000256" key="4">
    <source>
        <dbReference type="ARBA" id="ARBA00022605"/>
    </source>
</evidence>
<accession>B1ZPP9</accession>
<dbReference type="HOGENOM" id="CLU_030903_0_1_0"/>
<name>B1ZPP9_OPITP</name>
<evidence type="ECO:0000256" key="3">
    <source>
        <dbReference type="ARBA" id="ARBA00007985"/>
    </source>
</evidence>
<dbReference type="PANTHER" id="PTHR21225:SF12">
    <property type="entry name" value="PHOSPHO-2-DEHYDRO-3-DEOXYHEPTONATE ALDOLASE, TYROSINE-INHIBITED"/>
    <property type="match status" value="1"/>
</dbReference>
<dbReference type="UniPathway" id="UPA00053">
    <property type="reaction ID" value="UER00084"/>
</dbReference>
<evidence type="ECO:0000313" key="10">
    <source>
        <dbReference type="EMBL" id="ACB75502.1"/>
    </source>
</evidence>
<dbReference type="InterPro" id="IPR013785">
    <property type="entry name" value="Aldolase_TIM"/>
</dbReference>
<dbReference type="KEGG" id="ote:Oter_2219"/>
<evidence type="ECO:0000256" key="6">
    <source>
        <dbReference type="ARBA" id="ARBA00023141"/>
    </source>
</evidence>
<comment type="function">
    <text evidence="1 8">Stereospecific condensation of phosphoenolpyruvate (PEP) and D-erythrose-4-phosphate (E4P) giving rise to 3-deoxy-D-arabino-heptulosonate-7-phosphate (DAHP).</text>
</comment>
<evidence type="ECO:0000256" key="5">
    <source>
        <dbReference type="ARBA" id="ARBA00022679"/>
    </source>
</evidence>
<organism evidence="10 11">
    <name type="scientific">Opitutus terrae (strain DSM 11246 / JCM 15787 / PB90-1)</name>
    <dbReference type="NCBI Taxonomy" id="452637"/>
    <lineage>
        <taxon>Bacteria</taxon>
        <taxon>Pseudomonadati</taxon>
        <taxon>Verrucomicrobiota</taxon>
        <taxon>Opitutia</taxon>
        <taxon>Opitutales</taxon>
        <taxon>Opitutaceae</taxon>
        <taxon>Opitutus</taxon>
    </lineage>
</organism>
<dbReference type="SUPFAM" id="SSF51569">
    <property type="entry name" value="Aldolase"/>
    <property type="match status" value="1"/>
</dbReference>
<dbReference type="GO" id="GO:0009423">
    <property type="term" value="P:chorismate biosynthetic process"/>
    <property type="evidence" value="ECO:0007669"/>
    <property type="project" value="UniProtKB-UniPathway"/>
</dbReference>
<reference evidence="10 11" key="1">
    <citation type="journal article" date="2011" name="J. Bacteriol.">
        <title>Genome sequence of the verrucomicrobium Opitutus terrae PB90-1, an abundant inhabitant of rice paddy soil ecosystems.</title>
        <authorList>
            <person name="van Passel M.W."/>
            <person name="Kant R."/>
            <person name="Palva A."/>
            <person name="Copeland A."/>
            <person name="Lucas S."/>
            <person name="Lapidus A."/>
            <person name="Glavina del Rio T."/>
            <person name="Pitluck S."/>
            <person name="Goltsman E."/>
            <person name="Clum A."/>
            <person name="Sun H."/>
            <person name="Schmutz J."/>
            <person name="Larimer F.W."/>
            <person name="Land M.L."/>
            <person name="Hauser L."/>
            <person name="Kyrpides N."/>
            <person name="Mikhailova N."/>
            <person name="Richardson P.P."/>
            <person name="Janssen P.H."/>
            <person name="de Vos W.M."/>
            <person name="Smidt H."/>
        </authorList>
    </citation>
    <scope>NUCLEOTIDE SEQUENCE [LARGE SCALE GENOMIC DNA]</scope>
    <source>
        <strain evidence="11">DSM 11246 / JCM 15787 / PB90-1</strain>
    </source>
</reference>
<dbReference type="PANTHER" id="PTHR21225">
    <property type="entry name" value="PHOSPHO-2-DEHYDRO-3-DEOXYHEPTONATE ALDOLASE DAHP SYNTHETASE"/>
    <property type="match status" value="1"/>
</dbReference>
<feature type="domain" description="DAHP synthetase I/KDSA" evidence="9">
    <location>
        <begin position="39"/>
        <end position="337"/>
    </location>
</feature>
<dbReference type="Proteomes" id="UP000007013">
    <property type="component" value="Chromosome"/>
</dbReference>
<dbReference type="OrthoDB" id="9807331at2"/>
<dbReference type="PIRSF" id="PIRSF001361">
    <property type="entry name" value="DAHP_synthase"/>
    <property type="match status" value="1"/>
</dbReference>
<evidence type="ECO:0000313" key="11">
    <source>
        <dbReference type="Proteomes" id="UP000007013"/>
    </source>
</evidence>
<dbReference type="RefSeq" id="WP_012375039.1">
    <property type="nucleotide sequence ID" value="NC_010571.1"/>
</dbReference>
<dbReference type="GO" id="GO:0003849">
    <property type="term" value="F:3-deoxy-7-phosphoheptulonate synthase activity"/>
    <property type="evidence" value="ECO:0007669"/>
    <property type="project" value="UniProtKB-EC"/>
</dbReference>
<comment type="similarity">
    <text evidence="3 8">Belongs to the class-I DAHP synthase family.</text>
</comment>
<evidence type="ECO:0000256" key="8">
    <source>
        <dbReference type="PIRNR" id="PIRNR001361"/>
    </source>
</evidence>
<dbReference type="Pfam" id="PF00793">
    <property type="entry name" value="DAHP_synth_1"/>
    <property type="match status" value="1"/>
</dbReference>
<sequence length="361" mass="39020">MRTPDLNVAAISPLPAPAELLATLPRTPAQADFVAHSRQTLREILFGDDPRLLAIVGPCSIHDVAAAREYARRLADLAYELDDRIVIVMRAYFEKPRTVGGWKGLLLDPHLDGSGDIARGLQLARGLLRDILDLGLPTATEFLDPVSPQYLADLVCWTAVGARTAESQPHRQLASALPMPIGFKNSTDGNLRNAVHGIKAAAQRHTYFGLTADGRSAAIHTRGNPDCHLVLRGGSAGPNYSAEHLVEADVLLAKAGLHRTIMVDCSHDNSGRVPERQPRILADVTRQILAGRTALRGVMLESNLFAGNQPHPPPTGPLRYGVSITDACMDWSMTQQCLRAAYRSLAPRFVSAPAPEPAFAK</sequence>
<keyword evidence="4 8" id="KW-0028">Amino-acid biosynthesis</keyword>
<dbReference type="GO" id="GO:0005737">
    <property type="term" value="C:cytoplasm"/>
    <property type="evidence" value="ECO:0007669"/>
    <property type="project" value="TreeGrafter"/>
</dbReference>
<dbReference type="NCBIfam" id="TIGR00034">
    <property type="entry name" value="aroFGH"/>
    <property type="match status" value="1"/>
</dbReference>
<dbReference type="GO" id="GO:0008652">
    <property type="term" value="P:amino acid biosynthetic process"/>
    <property type="evidence" value="ECO:0007669"/>
    <property type="project" value="UniProtKB-KW"/>
</dbReference>